<protein>
    <submittedName>
        <fullName evidence="1">Uncharacterized protein</fullName>
    </submittedName>
</protein>
<dbReference type="AlphaFoldDB" id="A0A401RF35"/>
<sequence length="110" mass="12599">MILEKAASFHERLHTGETDHSISLGFKHRHGIRQLSVLGEQKSVDVSTVEDYRLKLQSIIHEEKYEPEQLYNADESGLFWRALPDKTLASTAEKQVSGHKLGHYDLCQCH</sequence>
<dbReference type="GO" id="GO:0003677">
    <property type="term" value="F:DNA binding"/>
    <property type="evidence" value="ECO:0007669"/>
    <property type="project" value="TreeGrafter"/>
</dbReference>
<dbReference type="EMBL" id="BEZZ01002569">
    <property type="protein sequence ID" value="GCC16760.1"/>
    <property type="molecule type" value="Genomic_DNA"/>
</dbReference>
<dbReference type="InterPro" id="IPR050863">
    <property type="entry name" value="CenT-Element_Derived"/>
</dbReference>
<dbReference type="PANTHER" id="PTHR19303:SF16">
    <property type="entry name" value="JERKY PROTEIN HOMOLOG-LIKE"/>
    <property type="match status" value="1"/>
</dbReference>
<name>A0A401RF35_CHIPU</name>
<accession>A0A401RF35</accession>
<evidence type="ECO:0000313" key="2">
    <source>
        <dbReference type="Proteomes" id="UP000287033"/>
    </source>
</evidence>
<gene>
    <name evidence="1" type="ORF">chiPu_0020390</name>
</gene>
<dbReference type="OrthoDB" id="125347at2759"/>
<dbReference type="GO" id="GO:0005634">
    <property type="term" value="C:nucleus"/>
    <property type="evidence" value="ECO:0007669"/>
    <property type="project" value="TreeGrafter"/>
</dbReference>
<dbReference type="STRING" id="137246.A0A401RF35"/>
<evidence type="ECO:0000313" key="1">
    <source>
        <dbReference type="EMBL" id="GCC16760.1"/>
    </source>
</evidence>
<dbReference type="PANTHER" id="PTHR19303">
    <property type="entry name" value="TRANSPOSON"/>
    <property type="match status" value="1"/>
</dbReference>
<comment type="caution">
    <text evidence="1">The sequence shown here is derived from an EMBL/GenBank/DDBJ whole genome shotgun (WGS) entry which is preliminary data.</text>
</comment>
<reference evidence="1 2" key="1">
    <citation type="journal article" date="2018" name="Nat. Ecol. Evol.">
        <title>Shark genomes provide insights into elasmobranch evolution and the origin of vertebrates.</title>
        <authorList>
            <person name="Hara Y"/>
            <person name="Yamaguchi K"/>
            <person name="Onimaru K"/>
            <person name="Kadota M"/>
            <person name="Koyanagi M"/>
            <person name="Keeley SD"/>
            <person name="Tatsumi K"/>
            <person name="Tanaka K"/>
            <person name="Motone F"/>
            <person name="Kageyama Y"/>
            <person name="Nozu R"/>
            <person name="Adachi N"/>
            <person name="Nishimura O"/>
            <person name="Nakagawa R"/>
            <person name="Tanegashima C"/>
            <person name="Kiyatake I"/>
            <person name="Matsumoto R"/>
            <person name="Murakumo K"/>
            <person name="Nishida K"/>
            <person name="Terakita A"/>
            <person name="Kuratani S"/>
            <person name="Sato K"/>
            <person name="Hyodo S Kuraku.S."/>
        </authorList>
    </citation>
    <scope>NUCLEOTIDE SEQUENCE [LARGE SCALE GENOMIC DNA]</scope>
</reference>
<organism evidence="1 2">
    <name type="scientific">Chiloscyllium punctatum</name>
    <name type="common">Brownbanded bambooshark</name>
    <name type="synonym">Hemiscyllium punctatum</name>
    <dbReference type="NCBI Taxonomy" id="137246"/>
    <lineage>
        <taxon>Eukaryota</taxon>
        <taxon>Metazoa</taxon>
        <taxon>Chordata</taxon>
        <taxon>Craniata</taxon>
        <taxon>Vertebrata</taxon>
        <taxon>Chondrichthyes</taxon>
        <taxon>Elasmobranchii</taxon>
        <taxon>Galeomorphii</taxon>
        <taxon>Galeoidea</taxon>
        <taxon>Orectolobiformes</taxon>
        <taxon>Hemiscylliidae</taxon>
        <taxon>Chiloscyllium</taxon>
    </lineage>
</organism>
<keyword evidence="2" id="KW-1185">Reference proteome</keyword>
<dbReference type="Proteomes" id="UP000287033">
    <property type="component" value="Unassembled WGS sequence"/>
</dbReference>
<proteinExistence type="predicted"/>